<reference evidence="2" key="1">
    <citation type="journal article" date="2021" name="Front. Microbiol.">
        <title>Comprehensive Comparative Genomics and Phenotyping of Methylobacterium Species.</title>
        <authorList>
            <person name="Alessa O."/>
            <person name="Ogura Y."/>
            <person name="Fujitani Y."/>
            <person name="Takami H."/>
            <person name="Hayashi T."/>
            <person name="Sahin N."/>
            <person name="Tani A."/>
        </authorList>
    </citation>
    <scope>NUCLEOTIDE SEQUENCE</scope>
    <source>
        <strain evidence="2">LMG 23639</strain>
    </source>
</reference>
<keyword evidence="1" id="KW-0472">Membrane</keyword>
<evidence type="ECO:0000313" key="2">
    <source>
        <dbReference type="EMBL" id="GJE08256.1"/>
    </source>
</evidence>
<gene>
    <name evidence="2" type="ORF">AOPFMNJM_3592</name>
</gene>
<organism evidence="2 3">
    <name type="scientific">Methylobacterium jeotgali</name>
    <dbReference type="NCBI Taxonomy" id="381630"/>
    <lineage>
        <taxon>Bacteria</taxon>
        <taxon>Pseudomonadati</taxon>
        <taxon>Pseudomonadota</taxon>
        <taxon>Alphaproteobacteria</taxon>
        <taxon>Hyphomicrobiales</taxon>
        <taxon>Methylobacteriaceae</taxon>
        <taxon>Methylobacterium</taxon>
    </lineage>
</organism>
<feature type="transmembrane region" description="Helical" evidence="1">
    <location>
        <begin position="45"/>
        <end position="66"/>
    </location>
</feature>
<dbReference type="Proteomes" id="UP001055102">
    <property type="component" value="Unassembled WGS sequence"/>
</dbReference>
<keyword evidence="1" id="KW-1133">Transmembrane helix</keyword>
<protein>
    <submittedName>
        <fullName evidence="2">Uncharacterized protein</fullName>
    </submittedName>
</protein>
<dbReference type="EMBL" id="BPQR01000068">
    <property type="protein sequence ID" value="GJE08256.1"/>
    <property type="molecule type" value="Genomic_DNA"/>
</dbReference>
<proteinExistence type="predicted"/>
<keyword evidence="1" id="KW-0812">Transmembrane</keyword>
<keyword evidence="3" id="KW-1185">Reference proteome</keyword>
<sequence>MSATGPIPCMPDTIARRALRCAAIPPLKAETRTVDPLRSVPAYTLMWRGAVFLAALALPALMGTLADPVHRARLPRATQAAVAPTSPSLGAAAAPFDTGSKPRIVLSSLALEPRP</sequence>
<evidence type="ECO:0000256" key="1">
    <source>
        <dbReference type="SAM" id="Phobius"/>
    </source>
</evidence>
<comment type="caution">
    <text evidence="2">The sequence shown here is derived from an EMBL/GenBank/DDBJ whole genome shotgun (WGS) entry which is preliminary data.</text>
</comment>
<name>A0ABQ4T301_9HYPH</name>
<reference evidence="2" key="2">
    <citation type="submission" date="2021-08" db="EMBL/GenBank/DDBJ databases">
        <authorList>
            <person name="Tani A."/>
            <person name="Ola A."/>
            <person name="Ogura Y."/>
            <person name="Katsura K."/>
            <person name="Hayashi T."/>
        </authorList>
    </citation>
    <scope>NUCLEOTIDE SEQUENCE</scope>
    <source>
        <strain evidence="2">LMG 23639</strain>
    </source>
</reference>
<accession>A0ABQ4T301</accession>
<evidence type="ECO:0000313" key="3">
    <source>
        <dbReference type="Proteomes" id="UP001055102"/>
    </source>
</evidence>